<organism evidence="5 6">
    <name type="scientific">Candidatus Opimibacter skivensis</name>
    <dbReference type="NCBI Taxonomy" id="2982028"/>
    <lineage>
        <taxon>Bacteria</taxon>
        <taxon>Pseudomonadati</taxon>
        <taxon>Bacteroidota</taxon>
        <taxon>Saprospiria</taxon>
        <taxon>Saprospirales</taxon>
        <taxon>Saprospiraceae</taxon>
        <taxon>Candidatus Opimibacter</taxon>
    </lineage>
</organism>
<dbReference type="PROSITE" id="PS00041">
    <property type="entry name" value="HTH_ARAC_FAMILY_1"/>
    <property type="match status" value="1"/>
</dbReference>
<dbReference type="InterPro" id="IPR018062">
    <property type="entry name" value="HTH_AraC-typ_CS"/>
</dbReference>
<dbReference type="Pfam" id="PF12833">
    <property type="entry name" value="HTH_18"/>
    <property type="match status" value="1"/>
</dbReference>
<dbReference type="PROSITE" id="PS01124">
    <property type="entry name" value="HTH_ARAC_FAMILY_2"/>
    <property type="match status" value="1"/>
</dbReference>
<dbReference type="InterPro" id="IPR018060">
    <property type="entry name" value="HTH_AraC"/>
</dbReference>
<accession>A0A9D7SRI3</accession>
<dbReference type="GO" id="GO:0003700">
    <property type="term" value="F:DNA-binding transcription factor activity"/>
    <property type="evidence" value="ECO:0007669"/>
    <property type="project" value="InterPro"/>
</dbReference>
<proteinExistence type="predicted"/>
<evidence type="ECO:0000256" key="1">
    <source>
        <dbReference type="ARBA" id="ARBA00023015"/>
    </source>
</evidence>
<dbReference type="InterPro" id="IPR053142">
    <property type="entry name" value="PchR_regulatory_protein"/>
</dbReference>
<reference evidence="5 6" key="1">
    <citation type="submission" date="2020-10" db="EMBL/GenBank/DDBJ databases">
        <title>Connecting structure to function with the recovery of over 1000 high-quality activated sludge metagenome-assembled genomes encoding full-length rRNA genes using long-read sequencing.</title>
        <authorList>
            <person name="Singleton C.M."/>
            <person name="Petriglieri F."/>
            <person name="Kristensen J.M."/>
            <person name="Kirkegaard R.H."/>
            <person name="Michaelsen T.Y."/>
            <person name="Andersen M.H."/>
            <person name="Karst S.M."/>
            <person name="Dueholm M.S."/>
            <person name="Nielsen P.H."/>
            <person name="Albertsen M."/>
        </authorList>
    </citation>
    <scope>NUCLEOTIDE SEQUENCE [LARGE SCALE GENOMIC DNA]</scope>
    <source>
        <strain evidence="5">Ribe_18-Q3-R11-54_MAXAC.273</strain>
    </source>
</reference>
<evidence type="ECO:0000313" key="6">
    <source>
        <dbReference type="Proteomes" id="UP000808337"/>
    </source>
</evidence>
<dbReference type="PANTHER" id="PTHR47893">
    <property type="entry name" value="REGULATORY PROTEIN PCHR"/>
    <property type="match status" value="1"/>
</dbReference>
<evidence type="ECO:0000256" key="2">
    <source>
        <dbReference type="ARBA" id="ARBA00023125"/>
    </source>
</evidence>
<dbReference type="PANTHER" id="PTHR47893:SF1">
    <property type="entry name" value="REGULATORY PROTEIN PCHR"/>
    <property type="match status" value="1"/>
</dbReference>
<name>A0A9D7SRI3_9BACT</name>
<keyword evidence="2" id="KW-0238">DNA-binding</keyword>
<dbReference type="SMART" id="SM00342">
    <property type="entry name" value="HTH_ARAC"/>
    <property type="match status" value="1"/>
</dbReference>
<dbReference type="GO" id="GO:0043565">
    <property type="term" value="F:sequence-specific DNA binding"/>
    <property type="evidence" value="ECO:0007669"/>
    <property type="project" value="InterPro"/>
</dbReference>
<evidence type="ECO:0000256" key="3">
    <source>
        <dbReference type="ARBA" id="ARBA00023163"/>
    </source>
</evidence>
<protein>
    <submittedName>
        <fullName evidence="5">Helix-turn-helix transcriptional regulator</fullName>
    </submittedName>
</protein>
<dbReference type="Proteomes" id="UP000808337">
    <property type="component" value="Unassembled WGS sequence"/>
</dbReference>
<comment type="caution">
    <text evidence="5">The sequence shown here is derived from an EMBL/GenBank/DDBJ whole genome shotgun (WGS) entry which is preliminary data.</text>
</comment>
<keyword evidence="3" id="KW-0804">Transcription</keyword>
<dbReference type="SUPFAM" id="SSF46689">
    <property type="entry name" value="Homeodomain-like"/>
    <property type="match status" value="1"/>
</dbReference>
<dbReference type="PRINTS" id="PR00032">
    <property type="entry name" value="HTHARAC"/>
</dbReference>
<sequence>MEKSVVNKANIQVKKVEIRDHAMVSGYDCAENGVMDIHSGAMDIYLVCVRQGQLQLQVSFIPHPLELTSGEAFFLAYPKGSWDVKLLSKASTAFYTMCMSASVLHKMINPSFDDQQLEPVHRMNMKDLMRLIPIGPAMMNCFDQLLYHKLKAPFDAMFERAKFLEIFSQLMESSFGKPMDACPVSMSPAIEMKLNKVRRHIIEHVDEAPDPDRLAVIYELPRNTLREGYRFVYGQTIHQFHSDYKLESAMQMLNSGEYLVKEVAFKIGYQNPSHFITAFKKKFGHTPKQYFKQETASL</sequence>
<dbReference type="EMBL" id="JADKGY010000001">
    <property type="protein sequence ID" value="MBK9981960.1"/>
    <property type="molecule type" value="Genomic_DNA"/>
</dbReference>
<gene>
    <name evidence="5" type="ORF">IPP15_05960</name>
</gene>
<keyword evidence="1" id="KW-0805">Transcription regulation</keyword>
<feature type="domain" description="HTH araC/xylS-type" evidence="4">
    <location>
        <begin position="195"/>
        <end position="293"/>
    </location>
</feature>
<dbReference type="AlphaFoldDB" id="A0A9D7SRI3"/>
<dbReference type="Gene3D" id="1.10.10.60">
    <property type="entry name" value="Homeodomain-like"/>
    <property type="match status" value="1"/>
</dbReference>
<dbReference type="InterPro" id="IPR020449">
    <property type="entry name" value="Tscrpt_reg_AraC-type_HTH"/>
</dbReference>
<evidence type="ECO:0000313" key="5">
    <source>
        <dbReference type="EMBL" id="MBK9981960.1"/>
    </source>
</evidence>
<evidence type="ECO:0000259" key="4">
    <source>
        <dbReference type="PROSITE" id="PS01124"/>
    </source>
</evidence>
<dbReference type="InterPro" id="IPR009057">
    <property type="entry name" value="Homeodomain-like_sf"/>
</dbReference>